<name>A0A261FC71_9BIFI</name>
<evidence type="ECO:0000259" key="3">
    <source>
        <dbReference type="Pfam" id="PF14016"/>
    </source>
</evidence>
<keyword evidence="2" id="KW-0732">Signal</keyword>
<reference evidence="4 5" key="1">
    <citation type="journal article" date="2017" name="BMC Genomics">
        <title>Comparative genomic and phylogenomic analyses of the Bifidobacteriaceae family.</title>
        <authorList>
            <person name="Lugli G.A."/>
            <person name="Milani C."/>
            <person name="Turroni F."/>
            <person name="Duranti S."/>
            <person name="Mancabelli L."/>
            <person name="Mangifesta M."/>
            <person name="Ferrario C."/>
            <person name="Modesto M."/>
            <person name="Mattarelli P."/>
            <person name="Jiri K."/>
            <person name="van Sinderen D."/>
            <person name="Ventura M."/>
        </authorList>
    </citation>
    <scope>NUCLEOTIDE SEQUENCE [LARGE SCALE GENOMIC DNA]</scope>
    <source>
        <strain evidence="4 5">LMG 21773</strain>
    </source>
</reference>
<dbReference type="InterPro" id="IPR025326">
    <property type="entry name" value="DUF4232"/>
</dbReference>
<dbReference type="Proteomes" id="UP000228976">
    <property type="component" value="Unassembled WGS sequence"/>
</dbReference>
<dbReference type="AlphaFoldDB" id="A0A261FC71"/>
<feature type="compositionally biased region" description="Low complexity" evidence="1">
    <location>
        <begin position="46"/>
        <end position="61"/>
    </location>
</feature>
<dbReference type="EMBL" id="MWWU01000001">
    <property type="protein sequence ID" value="OZG56698.1"/>
    <property type="molecule type" value="Genomic_DNA"/>
</dbReference>
<comment type="caution">
    <text evidence="4">The sequence shown here is derived from an EMBL/GenBank/DDBJ whole genome shotgun (WGS) entry which is preliminary data.</text>
</comment>
<evidence type="ECO:0000256" key="2">
    <source>
        <dbReference type="SAM" id="SignalP"/>
    </source>
</evidence>
<accession>A0A261FC71</accession>
<feature type="signal peptide" evidence="2">
    <location>
        <begin position="1"/>
        <end position="28"/>
    </location>
</feature>
<gene>
    <name evidence="4" type="ORF">AEAE_0005</name>
</gene>
<evidence type="ECO:0000313" key="4">
    <source>
        <dbReference type="EMBL" id="OZG56698.1"/>
    </source>
</evidence>
<proteinExistence type="predicted"/>
<feature type="domain" description="DUF4232" evidence="3">
    <location>
        <begin position="83"/>
        <end position="213"/>
    </location>
</feature>
<keyword evidence="5" id="KW-1185">Reference proteome</keyword>
<organism evidence="4 5">
    <name type="scientific">Aeriscardovia aeriphila</name>
    <dbReference type="NCBI Taxonomy" id="218139"/>
    <lineage>
        <taxon>Bacteria</taxon>
        <taxon>Bacillati</taxon>
        <taxon>Actinomycetota</taxon>
        <taxon>Actinomycetes</taxon>
        <taxon>Bifidobacteriales</taxon>
        <taxon>Bifidobacteriaceae</taxon>
        <taxon>Aeriscardovia</taxon>
    </lineage>
</organism>
<protein>
    <recommendedName>
        <fullName evidence="3">DUF4232 domain-containing protein</fullName>
    </recommendedName>
</protein>
<dbReference type="Pfam" id="PF14016">
    <property type="entry name" value="DUF4232"/>
    <property type="match status" value="1"/>
</dbReference>
<dbReference type="RefSeq" id="WP_244569557.1">
    <property type="nucleotide sequence ID" value="NZ_JACBYZ010000001.1"/>
</dbReference>
<evidence type="ECO:0000313" key="5">
    <source>
        <dbReference type="Proteomes" id="UP000228976"/>
    </source>
</evidence>
<evidence type="ECO:0000256" key="1">
    <source>
        <dbReference type="SAM" id="MobiDB-lite"/>
    </source>
</evidence>
<feature type="region of interest" description="Disordered" evidence="1">
    <location>
        <begin position="35"/>
        <end position="83"/>
    </location>
</feature>
<feature type="chain" id="PRO_5039123672" description="DUF4232 domain-containing protein" evidence="2">
    <location>
        <begin position="29"/>
        <end position="221"/>
    </location>
</feature>
<sequence length="221" mass="22692">MRNFETSSRMKPAWRFASLVAAASLVFAGLPGCGAPAQSTGSVKPQTSQKSDTDSSSTSKKSSNDDSDTQAPKTDPTDTSQMCTTSSLTAKLTIGGGGGGGSAYPYLVLTNSGENTCTVEGFPGVSLMASGKQIGAAATRDDAITPQPVVLKPGESAHSPLKIVNADNFDTAACKPQAADTMRVFPPDQKNALNIPASEYQGCQNTNTAIIAVQALQPGEN</sequence>